<proteinExistence type="inferred from homology"/>
<name>A0A8J6E6P0_9EUKA</name>
<dbReference type="OrthoDB" id="244061at2759"/>
<dbReference type="GO" id="GO:0031083">
    <property type="term" value="C:BLOC-1 complex"/>
    <property type="evidence" value="ECO:0007669"/>
    <property type="project" value="TreeGrafter"/>
</dbReference>
<gene>
    <name evidence="2" type="ORF">J8273_1242</name>
</gene>
<accession>A0A8J6E6P0</accession>
<dbReference type="PANTHER" id="PTHR46479:SF1">
    <property type="entry name" value="BIOGENESIS OF LYSOSOME-RELATED ORGANELLES COMPLEX 1 SUBUNIT 2"/>
    <property type="match status" value="1"/>
</dbReference>
<evidence type="ECO:0000256" key="1">
    <source>
        <dbReference type="ARBA" id="ARBA00008468"/>
    </source>
</evidence>
<dbReference type="GO" id="GO:0000930">
    <property type="term" value="C:gamma-tubulin complex"/>
    <property type="evidence" value="ECO:0007669"/>
    <property type="project" value="TreeGrafter"/>
</dbReference>
<evidence type="ECO:0000313" key="2">
    <source>
        <dbReference type="EMBL" id="KAG9397327.1"/>
    </source>
</evidence>
<dbReference type="PANTHER" id="PTHR46479">
    <property type="entry name" value="BIOGENESIS OF LYSOSOME-RELATED ORGANELLES COMPLEX 1 SUBUNIT 2"/>
    <property type="match status" value="1"/>
</dbReference>
<comment type="similarity">
    <text evidence="1">Belongs to the BLOC1S2 family.</text>
</comment>
<dbReference type="GO" id="GO:0032418">
    <property type="term" value="P:lysosome localization"/>
    <property type="evidence" value="ECO:0007669"/>
    <property type="project" value="TreeGrafter"/>
</dbReference>
<dbReference type="InterPro" id="IPR019269">
    <property type="entry name" value="BLOC1_su2"/>
</dbReference>
<keyword evidence="3" id="KW-1185">Reference proteome</keyword>
<dbReference type="GO" id="GO:0099078">
    <property type="term" value="C:BORC complex"/>
    <property type="evidence" value="ECO:0007669"/>
    <property type="project" value="TreeGrafter"/>
</dbReference>
<dbReference type="GO" id="GO:0016197">
    <property type="term" value="P:endosomal transport"/>
    <property type="evidence" value="ECO:0007669"/>
    <property type="project" value="TreeGrafter"/>
</dbReference>
<organism evidence="2 3">
    <name type="scientific">Carpediemonas membranifera</name>
    <dbReference type="NCBI Taxonomy" id="201153"/>
    <lineage>
        <taxon>Eukaryota</taxon>
        <taxon>Metamonada</taxon>
        <taxon>Carpediemonas-like organisms</taxon>
        <taxon>Carpediemonas</taxon>
    </lineage>
</organism>
<evidence type="ECO:0000313" key="3">
    <source>
        <dbReference type="Proteomes" id="UP000717585"/>
    </source>
</evidence>
<dbReference type="Pfam" id="PF10046">
    <property type="entry name" value="BLOC1_2"/>
    <property type="match status" value="1"/>
</dbReference>
<dbReference type="Proteomes" id="UP000717585">
    <property type="component" value="Unassembled WGS sequence"/>
</dbReference>
<dbReference type="AlphaFoldDB" id="A0A8J6E6P0"/>
<sequence length="132" mass="14717">MEPQHETEVDIPTNVGEELKEESMPVEKPMTSADLFTSLKSYLSSHLSEAVNDLDLLADLNKLGAEKYEQMAKFCGQLIPQGEAMTEAFKQIQPHLEEIDELISNISGLEATVNALDHYTKALQGKLETILR</sequence>
<protein>
    <submittedName>
        <fullName evidence="2">Biogenesis of lysosome-related organelles complex 1 subunit 2</fullName>
    </submittedName>
</protein>
<dbReference type="GO" id="GO:0043015">
    <property type="term" value="F:gamma-tubulin binding"/>
    <property type="evidence" value="ECO:0007669"/>
    <property type="project" value="TreeGrafter"/>
</dbReference>
<comment type="caution">
    <text evidence="2">The sequence shown here is derived from an EMBL/GenBank/DDBJ whole genome shotgun (WGS) entry which is preliminary data.</text>
</comment>
<reference evidence="2" key="1">
    <citation type="submission" date="2021-05" db="EMBL/GenBank/DDBJ databases">
        <title>A free-living protist that lacks canonical eukaryotic 1 DNA replication and segregation systems.</title>
        <authorList>
            <person name="Salas-Leiva D.E."/>
            <person name="Tromer E.C."/>
            <person name="Curtis B.A."/>
            <person name="Jerlstrom-Hultqvist J."/>
            <person name="Kolisko M."/>
            <person name="Yi Z."/>
            <person name="Salas-Leiva J.S."/>
            <person name="Gallot-Lavallee L."/>
            <person name="Kops G.J.P.L."/>
            <person name="Archibald J.M."/>
            <person name="Simpson A.G.B."/>
            <person name="Roger A.J."/>
        </authorList>
    </citation>
    <scope>NUCLEOTIDE SEQUENCE</scope>
    <source>
        <strain evidence="2">BICM</strain>
    </source>
</reference>
<dbReference type="EMBL" id="JAHDYR010000003">
    <property type="protein sequence ID" value="KAG9397327.1"/>
    <property type="molecule type" value="Genomic_DNA"/>
</dbReference>